<accession>A0A0K0EU89</accession>
<dbReference type="STRING" id="75913.A0A0K0EU89"/>
<reference evidence="2" key="2">
    <citation type="submission" date="2015-08" db="UniProtKB">
        <authorList>
            <consortium name="WormBaseParasite"/>
        </authorList>
    </citation>
    <scope>IDENTIFICATION</scope>
</reference>
<dbReference type="InterPro" id="IPR043472">
    <property type="entry name" value="Macro_dom-like"/>
</dbReference>
<reference evidence="1" key="1">
    <citation type="submission" date="2014-07" db="EMBL/GenBank/DDBJ databases">
        <authorList>
            <person name="Martin A.A"/>
            <person name="De Silva N."/>
        </authorList>
    </citation>
    <scope>NUCLEOTIDE SEQUENCE</scope>
</reference>
<proteinExistence type="predicted"/>
<organism evidence="1 2">
    <name type="scientific">Strongyloides venezuelensis</name>
    <name type="common">Threadworm</name>
    <dbReference type="NCBI Taxonomy" id="75913"/>
    <lineage>
        <taxon>Eukaryota</taxon>
        <taxon>Metazoa</taxon>
        <taxon>Ecdysozoa</taxon>
        <taxon>Nematoda</taxon>
        <taxon>Chromadorea</taxon>
        <taxon>Rhabditida</taxon>
        <taxon>Tylenchina</taxon>
        <taxon>Panagrolaimomorpha</taxon>
        <taxon>Strongyloidoidea</taxon>
        <taxon>Strongyloididae</taxon>
        <taxon>Strongyloides</taxon>
    </lineage>
</organism>
<dbReference type="GO" id="GO:0005737">
    <property type="term" value="C:cytoplasm"/>
    <property type="evidence" value="ECO:0007669"/>
    <property type="project" value="TreeGrafter"/>
</dbReference>
<name>A0A0K0EU89_STRVS</name>
<dbReference type="PANTHER" id="PTHR16525:SF0">
    <property type="entry name" value="PROTEIN C12ORF4"/>
    <property type="match status" value="1"/>
</dbReference>
<sequence>MLLDSEDNEINIITFTYSYKIFDSDKVVSLEIALPLEEYQTIDELATHLCIRETIPFCYHDDVLQKLTKFVQNYVEEIEAKRDDLILLESLKSNSVDWNGIAKELDKFVKSYEKNGSVNDNANEKVSFEDRFQFVIQHGSKDQLSMIIRKEAKMAEEMGLLIRDRDIEVEGLKRMCEEQISHYTSNNDSINTDPYMLTKLNEKLRSVNENYAHQIEELRGRQRTEFRNMVKTLYEEDQLPEKYVEELSLLSIMSPRKISTINNVNNQRTLEIFTVYLGAQLKSTHNIRIISCDNLSDLCLSTAKNTEDDSFFDSQRLNTLMHLYRRGQSAVMLLVDKDPFYHIHKRSSFYKICEASTELHFECLEKQLEEVKEIIQKVNIGRKERKKFADEYDEPDEKNNKIYDVNMLRSGDIYMTRHSNLSQTQVVFHVVADNDLKNDDISSRHPILNGLRNCIRYSARYGITTISVPLLLVNKPQENMTITWCLKRAELVFKCIKGYLIEICNTGSSSSTPGGSTSHNTTYTINFILPNNLSTTVYSQIIDLFSSIFHLVPSVTI</sequence>
<evidence type="ECO:0000313" key="2">
    <source>
        <dbReference type="WBParaSite" id="SVE_0008200.1"/>
    </source>
</evidence>
<dbReference type="WBParaSite" id="SVE_0008200.1">
    <property type="protein sequence ID" value="SVE_0008200.1"/>
    <property type="gene ID" value="SVE_0008200"/>
</dbReference>
<protein>
    <submittedName>
        <fullName evidence="2">Macro domain-containing protein</fullName>
    </submittedName>
</protein>
<evidence type="ECO:0000313" key="1">
    <source>
        <dbReference type="Proteomes" id="UP000035680"/>
    </source>
</evidence>
<dbReference type="AlphaFoldDB" id="A0A0K0EU89"/>
<dbReference type="SUPFAM" id="SSF52949">
    <property type="entry name" value="Macro domain-like"/>
    <property type="match status" value="1"/>
</dbReference>
<dbReference type="Pfam" id="PF10154">
    <property type="entry name" value="Fy-3"/>
    <property type="match status" value="1"/>
</dbReference>
<dbReference type="PANTHER" id="PTHR16525">
    <property type="entry name" value="PROTEIN C12ORF4"/>
    <property type="match status" value="1"/>
</dbReference>
<dbReference type="InterPro" id="IPR019311">
    <property type="entry name" value="Fy-3"/>
</dbReference>
<keyword evidence="1" id="KW-1185">Reference proteome</keyword>
<dbReference type="Proteomes" id="UP000035680">
    <property type="component" value="Unassembled WGS sequence"/>
</dbReference>